<dbReference type="EC" id="3.1.3.18" evidence="4"/>
<dbReference type="Proteomes" id="UP000317730">
    <property type="component" value="Unassembled WGS sequence"/>
</dbReference>
<dbReference type="InterPro" id="IPR050155">
    <property type="entry name" value="HAD-like_hydrolase_sf"/>
</dbReference>
<keyword evidence="6" id="KW-1185">Reference proteome</keyword>
<dbReference type="InterPro" id="IPR023214">
    <property type="entry name" value="HAD_sf"/>
</dbReference>
<dbReference type="GO" id="GO:0005829">
    <property type="term" value="C:cytosol"/>
    <property type="evidence" value="ECO:0007669"/>
    <property type="project" value="TreeGrafter"/>
</dbReference>
<evidence type="ECO:0000256" key="2">
    <source>
        <dbReference type="ARBA" id="ARBA00004818"/>
    </source>
</evidence>
<comment type="caution">
    <text evidence="5">The sequence shown here is derived from an EMBL/GenBank/DDBJ whole genome shotgun (WGS) entry which is preliminary data.</text>
</comment>
<dbReference type="GO" id="GO:0008967">
    <property type="term" value="F:phosphoglycolate phosphatase activity"/>
    <property type="evidence" value="ECO:0007669"/>
    <property type="project" value="UniProtKB-EC"/>
</dbReference>
<comment type="catalytic activity">
    <reaction evidence="1">
        <text>2-phosphoglycolate + H2O = glycolate + phosphate</text>
        <dbReference type="Rhea" id="RHEA:14369"/>
        <dbReference type="ChEBI" id="CHEBI:15377"/>
        <dbReference type="ChEBI" id="CHEBI:29805"/>
        <dbReference type="ChEBI" id="CHEBI:43474"/>
        <dbReference type="ChEBI" id="CHEBI:58033"/>
        <dbReference type="EC" id="3.1.3.18"/>
    </reaction>
</comment>
<dbReference type="OrthoDB" id="9797743at2"/>
<reference evidence="5 6" key="1">
    <citation type="submission" date="2019-06" db="EMBL/GenBank/DDBJ databases">
        <title>Whole genome shotgun sequence of Acetobacter peroxydans NBRC 13755.</title>
        <authorList>
            <person name="Hosoyama A."/>
            <person name="Uohara A."/>
            <person name="Ohji S."/>
            <person name="Ichikawa N."/>
        </authorList>
    </citation>
    <scope>NUCLEOTIDE SEQUENCE [LARGE SCALE GENOMIC DNA]</scope>
    <source>
        <strain evidence="5 6">NBRC 13755</strain>
    </source>
</reference>
<comment type="pathway">
    <text evidence="2">Organic acid metabolism; glycolate biosynthesis; glycolate from 2-phosphoglycolate: step 1/1.</text>
</comment>
<sequence length="205" mass="21543">MICFDFDGVISDSLLMWGGVLHNTAARFGIDLPDDVRPFQRLRPLTFETLGKALGVDPAAFSDAMAAEAASKAGVPPLVEGMRGVLDNLAGQEPLVIVSSSRRAVIERFLGEHALSHVFSDVIGSDVYSSKVDVLRALLPAGARIMVGDAASDMEAARAVGIRAVGVLWGWQDADMLSDAHQLVQTPADLLAALATSAGLAAHSH</sequence>
<name>A0A4Y3TWD5_9PROT</name>
<evidence type="ECO:0000256" key="4">
    <source>
        <dbReference type="ARBA" id="ARBA00013078"/>
    </source>
</evidence>
<comment type="similarity">
    <text evidence="3">Belongs to the HAD-like hydrolase superfamily. CbbY/CbbZ/Gph/YieH family.</text>
</comment>
<evidence type="ECO:0000313" key="5">
    <source>
        <dbReference type="EMBL" id="GEB86064.1"/>
    </source>
</evidence>
<dbReference type="SFLD" id="SFLDS00003">
    <property type="entry name" value="Haloacid_Dehalogenase"/>
    <property type="match status" value="1"/>
</dbReference>
<dbReference type="SUPFAM" id="SSF56784">
    <property type="entry name" value="HAD-like"/>
    <property type="match status" value="1"/>
</dbReference>
<dbReference type="Pfam" id="PF13419">
    <property type="entry name" value="HAD_2"/>
    <property type="match status" value="1"/>
</dbReference>
<dbReference type="PANTHER" id="PTHR43434:SF1">
    <property type="entry name" value="PHOSPHOGLYCOLATE PHOSPHATASE"/>
    <property type="match status" value="1"/>
</dbReference>
<evidence type="ECO:0000256" key="1">
    <source>
        <dbReference type="ARBA" id="ARBA00000830"/>
    </source>
</evidence>
<dbReference type="SFLD" id="SFLDG01129">
    <property type="entry name" value="C1.5:_HAD__Beta-PGM__Phosphata"/>
    <property type="match status" value="1"/>
</dbReference>
<dbReference type="GO" id="GO:0006281">
    <property type="term" value="P:DNA repair"/>
    <property type="evidence" value="ECO:0007669"/>
    <property type="project" value="TreeGrafter"/>
</dbReference>
<accession>A0A4Y3TWD5</accession>
<dbReference type="InterPro" id="IPR023198">
    <property type="entry name" value="PGP-like_dom2"/>
</dbReference>
<evidence type="ECO:0000256" key="3">
    <source>
        <dbReference type="ARBA" id="ARBA00006171"/>
    </source>
</evidence>
<dbReference type="Gene3D" id="1.10.150.240">
    <property type="entry name" value="Putative phosphatase, domain 2"/>
    <property type="match status" value="1"/>
</dbReference>
<dbReference type="RefSeq" id="WP_141376843.1">
    <property type="nucleotide sequence ID" value="NZ_BAPL01000032.1"/>
</dbReference>
<protein>
    <recommendedName>
        <fullName evidence="4">phosphoglycolate phosphatase</fullName>
        <ecNumber evidence="4">3.1.3.18</ecNumber>
    </recommendedName>
</protein>
<organism evidence="5 6">
    <name type="scientific">Acetobacter peroxydans</name>
    <dbReference type="NCBI Taxonomy" id="104098"/>
    <lineage>
        <taxon>Bacteria</taxon>
        <taxon>Pseudomonadati</taxon>
        <taxon>Pseudomonadota</taxon>
        <taxon>Alphaproteobacteria</taxon>
        <taxon>Acetobacterales</taxon>
        <taxon>Acetobacteraceae</taxon>
        <taxon>Acetobacter</taxon>
    </lineage>
</organism>
<dbReference type="AlphaFoldDB" id="A0A4Y3TWD5"/>
<gene>
    <name evidence="5" type="ORF">APE01nite_18610</name>
</gene>
<proteinExistence type="inferred from homology"/>
<evidence type="ECO:0000313" key="6">
    <source>
        <dbReference type="Proteomes" id="UP000317730"/>
    </source>
</evidence>
<dbReference type="InterPro" id="IPR036412">
    <property type="entry name" value="HAD-like_sf"/>
</dbReference>
<dbReference type="InterPro" id="IPR041492">
    <property type="entry name" value="HAD_2"/>
</dbReference>
<dbReference type="Gene3D" id="3.40.50.1000">
    <property type="entry name" value="HAD superfamily/HAD-like"/>
    <property type="match status" value="1"/>
</dbReference>
<dbReference type="PANTHER" id="PTHR43434">
    <property type="entry name" value="PHOSPHOGLYCOLATE PHOSPHATASE"/>
    <property type="match status" value="1"/>
</dbReference>
<dbReference type="EMBL" id="BJMV01000009">
    <property type="protein sequence ID" value="GEB86064.1"/>
    <property type="molecule type" value="Genomic_DNA"/>
</dbReference>